<reference evidence="8" key="1">
    <citation type="submission" date="2022-06" db="EMBL/GenBank/DDBJ databases">
        <title>PHB producers.</title>
        <authorList>
            <person name="Besaury L."/>
        </authorList>
    </citation>
    <scope>NUCLEOTIDE SEQUENCE</scope>
    <source>
        <strain evidence="8 9">SEWS6</strain>
    </source>
</reference>
<dbReference type="Proteomes" id="UP001209412">
    <property type="component" value="Unassembled WGS sequence"/>
</dbReference>
<feature type="domain" description="D-isomer specific 2-hydroxyacid dehydrogenase catalytic" evidence="5">
    <location>
        <begin position="33"/>
        <end position="284"/>
    </location>
</feature>
<accession>A0AAP5ERB9</accession>
<evidence type="ECO:0000313" key="8">
    <source>
        <dbReference type="EMBL" id="MDQ6411591.1"/>
    </source>
</evidence>
<dbReference type="PANTHER" id="PTHR42789">
    <property type="entry name" value="D-ISOMER SPECIFIC 2-HYDROXYACID DEHYDROGENASE FAMILY PROTEIN (AFU_ORTHOLOGUE AFUA_6G10090)"/>
    <property type="match status" value="1"/>
</dbReference>
<evidence type="ECO:0000256" key="4">
    <source>
        <dbReference type="RuleBase" id="RU003719"/>
    </source>
</evidence>
<dbReference type="InterPro" id="IPR036291">
    <property type="entry name" value="NAD(P)-bd_dom_sf"/>
</dbReference>
<dbReference type="EMBL" id="JAPKHW010000033">
    <property type="protein sequence ID" value="MCX4149773.1"/>
    <property type="molecule type" value="Genomic_DNA"/>
</dbReference>
<dbReference type="PANTHER" id="PTHR42789:SF1">
    <property type="entry name" value="D-ISOMER SPECIFIC 2-HYDROXYACID DEHYDROGENASE FAMILY PROTEIN (AFU_ORTHOLOGUE AFUA_6G10090)"/>
    <property type="match status" value="1"/>
</dbReference>
<evidence type="ECO:0000259" key="6">
    <source>
        <dbReference type="Pfam" id="PF02826"/>
    </source>
</evidence>
<dbReference type="Proteomes" id="UP001242288">
    <property type="component" value="Unassembled WGS sequence"/>
</dbReference>
<dbReference type="SUPFAM" id="SSF52283">
    <property type="entry name" value="Formate/glycerate dehydrogenase catalytic domain-like"/>
    <property type="match status" value="1"/>
</dbReference>
<protein>
    <submittedName>
        <fullName evidence="8">3-phosphoglycerate dehydrogenase</fullName>
    </submittedName>
</protein>
<evidence type="ECO:0000256" key="1">
    <source>
        <dbReference type="ARBA" id="ARBA00005854"/>
    </source>
</evidence>
<dbReference type="Gene3D" id="3.40.50.720">
    <property type="entry name" value="NAD(P)-binding Rossmann-like Domain"/>
    <property type="match status" value="2"/>
</dbReference>
<keyword evidence="9" id="KW-1185">Reference proteome</keyword>
<name>A0AAP5ERB9_9BURK</name>
<comment type="caution">
    <text evidence="8">The sequence shown here is derived from an EMBL/GenBank/DDBJ whole genome shotgun (WGS) entry which is preliminary data.</text>
</comment>
<evidence type="ECO:0000256" key="2">
    <source>
        <dbReference type="ARBA" id="ARBA00023002"/>
    </source>
</evidence>
<evidence type="ECO:0000259" key="5">
    <source>
        <dbReference type="Pfam" id="PF00389"/>
    </source>
</evidence>
<dbReference type="GO" id="GO:0016616">
    <property type="term" value="F:oxidoreductase activity, acting on the CH-OH group of donors, NAD or NADP as acceptor"/>
    <property type="evidence" value="ECO:0007669"/>
    <property type="project" value="InterPro"/>
</dbReference>
<dbReference type="InterPro" id="IPR006139">
    <property type="entry name" value="D-isomer_2_OHA_DH_cat_dom"/>
</dbReference>
<dbReference type="AlphaFoldDB" id="A0AAP5ERB9"/>
<dbReference type="EMBL" id="JAMXWF010000033">
    <property type="protein sequence ID" value="MDQ6411591.1"/>
    <property type="molecule type" value="Genomic_DNA"/>
</dbReference>
<keyword evidence="2 4" id="KW-0560">Oxidoreductase</keyword>
<keyword evidence="3" id="KW-0520">NAD</keyword>
<dbReference type="SUPFAM" id="SSF51735">
    <property type="entry name" value="NAD(P)-binding Rossmann-fold domains"/>
    <property type="match status" value="1"/>
</dbReference>
<dbReference type="GO" id="GO:0051287">
    <property type="term" value="F:NAD binding"/>
    <property type="evidence" value="ECO:0007669"/>
    <property type="project" value="InterPro"/>
</dbReference>
<evidence type="ECO:0000313" key="7">
    <source>
        <dbReference type="EMBL" id="MCX4149773.1"/>
    </source>
</evidence>
<evidence type="ECO:0000256" key="3">
    <source>
        <dbReference type="ARBA" id="ARBA00023027"/>
    </source>
</evidence>
<evidence type="ECO:0000313" key="9">
    <source>
        <dbReference type="Proteomes" id="UP001209412"/>
    </source>
</evidence>
<evidence type="ECO:0000313" key="10">
    <source>
        <dbReference type="Proteomes" id="UP001242288"/>
    </source>
</evidence>
<comment type="similarity">
    <text evidence="1 4">Belongs to the D-isomer specific 2-hydroxyacid dehydrogenase family.</text>
</comment>
<dbReference type="RefSeq" id="WP_266240498.1">
    <property type="nucleotide sequence ID" value="NZ_JAMXWF010000033.1"/>
</dbReference>
<dbReference type="Pfam" id="PF00389">
    <property type="entry name" value="2-Hacid_dh"/>
    <property type="match status" value="1"/>
</dbReference>
<proteinExistence type="inferred from homology"/>
<dbReference type="InterPro" id="IPR006140">
    <property type="entry name" value="D-isomer_DH_NAD-bd"/>
</dbReference>
<sequence>MRTIFVDCTPELHEVISRRRLPVPAGLDIHVGSPDGEEMLQLCQGADVVLVEHSFVPDALFRENAGLREIVFMGTGASSYINLTAAESADVPVSTVSRYGDRAVAEHTVALMFAGARQIARMDRDVRGGIWMPLSGQQLEGRKLAVLGLGGVGTAVAELGQALGMDVHGWSATPRSAPFFEPDLRKALQTADVVSIHLALTKETQGLLTEELLQLPRRGFLLVNTARAALIDRKAMIAALDSGQMGHAALDVFDAEPLPRDDTLTGRSNTTLTSHAAYMTEDAYCSLWSKALDHLRRIAAAG</sequence>
<dbReference type="InterPro" id="IPR050857">
    <property type="entry name" value="D-2-hydroxyacid_DH"/>
</dbReference>
<organism evidence="8 10">
    <name type="scientific">Paraburkholderia madseniana</name>
    <dbReference type="NCBI Taxonomy" id="2599607"/>
    <lineage>
        <taxon>Bacteria</taxon>
        <taxon>Pseudomonadati</taxon>
        <taxon>Pseudomonadota</taxon>
        <taxon>Betaproteobacteria</taxon>
        <taxon>Burkholderiales</taxon>
        <taxon>Burkholderiaceae</taxon>
        <taxon>Paraburkholderia</taxon>
    </lineage>
</organism>
<feature type="domain" description="D-isomer specific 2-hydroxyacid dehydrogenase NAD-binding" evidence="6">
    <location>
        <begin position="109"/>
        <end position="277"/>
    </location>
</feature>
<dbReference type="Pfam" id="PF02826">
    <property type="entry name" value="2-Hacid_dh_C"/>
    <property type="match status" value="1"/>
</dbReference>
<gene>
    <name evidence="8" type="ORF">NIE36_31020</name>
    <name evidence="7" type="ORF">OSB80_31085</name>
</gene>